<reference evidence="2" key="2">
    <citation type="submission" date="2020-05" db="UniProtKB">
        <authorList>
            <consortium name="EnsemblMetazoa"/>
        </authorList>
    </citation>
    <scope>IDENTIFICATION</scope>
    <source>
        <strain evidence="2">MINIMUS1</strain>
    </source>
</reference>
<keyword evidence="1" id="KW-0472">Membrane</keyword>
<protein>
    <submittedName>
        <fullName evidence="2">Uncharacterized protein</fullName>
    </submittedName>
</protein>
<keyword evidence="1" id="KW-0812">Transmembrane</keyword>
<evidence type="ECO:0000313" key="2">
    <source>
        <dbReference type="EnsemblMetazoa" id="AMIN009017-PA"/>
    </source>
</evidence>
<feature type="transmembrane region" description="Helical" evidence="1">
    <location>
        <begin position="20"/>
        <end position="38"/>
    </location>
</feature>
<dbReference type="VEuPathDB" id="VectorBase:AMIN009017"/>
<organism evidence="2 3">
    <name type="scientific">Anopheles minimus</name>
    <dbReference type="NCBI Taxonomy" id="112268"/>
    <lineage>
        <taxon>Eukaryota</taxon>
        <taxon>Metazoa</taxon>
        <taxon>Ecdysozoa</taxon>
        <taxon>Arthropoda</taxon>
        <taxon>Hexapoda</taxon>
        <taxon>Insecta</taxon>
        <taxon>Pterygota</taxon>
        <taxon>Neoptera</taxon>
        <taxon>Endopterygota</taxon>
        <taxon>Diptera</taxon>
        <taxon>Nematocera</taxon>
        <taxon>Culicoidea</taxon>
        <taxon>Culicidae</taxon>
        <taxon>Anophelinae</taxon>
        <taxon>Anopheles</taxon>
    </lineage>
</organism>
<reference evidence="3" key="1">
    <citation type="submission" date="2013-03" db="EMBL/GenBank/DDBJ databases">
        <title>The Genome Sequence of Anopheles minimus MINIMUS1.</title>
        <authorList>
            <consortium name="The Broad Institute Genomics Platform"/>
            <person name="Neafsey D.E."/>
            <person name="Walton C."/>
            <person name="Walker B."/>
            <person name="Young S.K."/>
            <person name="Zeng Q."/>
            <person name="Gargeya S."/>
            <person name="Fitzgerald M."/>
            <person name="Haas B."/>
            <person name="Abouelleil A."/>
            <person name="Allen A.W."/>
            <person name="Alvarado L."/>
            <person name="Arachchi H.M."/>
            <person name="Berlin A.M."/>
            <person name="Chapman S.B."/>
            <person name="Gainer-Dewar J."/>
            <person name="Goldberg J."/>
            <person name="Griggs A."/>
            <person name="Gujja S."/>
            <person name="Hansen M."/>
            <person name="Howarth C."/>
            <person name="Imamovic A."/>
            <person name="Ireland A."/>
            <person name="Larimer J."/>
            <person name="McCowan C."/>
            <person name="Murphy C."/>
            <person name="Pearson M."/>
            <person name="Poon T.W."/>
            <person name="Priest M."/>
            <person name="Roberts A."/>
            <person name="Saif S."/>
            <person name="Shea T."/>
            <person name="Sisk P."/>
            <person name="Sykes S."/>
            <person name="Wortman J."/>
            <person name="Nusbaum C."/>
            <person name="Birren B."/>
        </authorList>
    </citation>
    <scope>NUCLEOTIDE SEQUENCE [LARGE SCALE GENOMIC DNA]</scope>
    <source>
        <strain evidence="3">MINIMUS1</strain>
    </source>
</reference>
<accession>A0A182WF70</accession>
<dbReference type="EnsemblMetazoa" id="AMIN009017-RA">
    <property type="protein sequence ID" value="AMIN009017-PA"/>
    <property type="gene ID" value="AMIN009017"/>
</dbReference>
<evidence type="ECO:0000313" key="3">
    <source>
        <dbReference type="Proteomes" id="UP000075920"/>
    </source>
</evidence>
<proteinExistence type="predicted"/>
<evidence type="ECO:0000256" key="1">
    <source>
        <dbReference type="SAM" id="Phobius"/>
    </source>
</evidence>
<keyword evidence="1" id="KW-1133">Transmembrane helix</keyword>
<dbReference type="Proteomes" id="UP000075920">
    <property type="component" value="Unassembled WGS sequence"/>
</dbReference>
<dbReference type="AlphaFoldDB" id="A0A182WF70"/>
<keyword evidence="3" id="KW-1185">Reference proteome</keyword>
<name>A0A182WF70_9DIPT</name>
<sequence>MLWWWGAYSLRRRRWLTTSSSSAAVILTIIGHAGRVFGGFRRFAFFDWLTLLFHRFGGANGESVFGGLF</sequence>